<feature type="disulfide bond" evidence="6">
    <location>
        <begin position="154"/>
        <end position="163"/>
    </location>
</feature>
<accession>A0ABD2QDA7</accession>
<dbReference type="InterPro" id="IPR050440">
    <property type="entry name" value="Laminin/Netrin_ECM"/>
</dbReference>
<comment type="caution">
    <text evidence="10">The sequence shown here is derived from an EMBL/GenBank/DDBJ whole genome shotgun (WGS) entry which is preliminary data.</text>
</comment>
<dbReference type="Proteomes" id="UP001626550">
    <property type="component" value="Unassembled WGS sequence"/>
</dbReference>
<dbReference type="FunFam" id="2.10.25.10:FF:000105">
    <property type="entry name" value="laminin subunit gamma-1"/>
    <property type="match status" value="1"/>
</dbReference>
<evidence type="ECO:0000256" key="5">
    <source>
        <dbReference type="ARBA" id="ARBA00023292"/>
    </source>
</evidence>
<dbReference type="Pfam" id="PF00053">
    <property type="entry name" value="EGF_laminin"/>
    <property type="match status" value="5"/>
</dbReference>
<evidence type="ECO:0000256" key="6">
    <source>
        <dbReference type="PROSITE-ProRule" id="PRU00460"/>
    </source>
</evidence>
<evidence type="ECO:0000313" key="11">
    <source>
        <dbReference type="Proteomes" id="UP001626550"/>
    </source>
</evidence>
<feature type="disulfide bond" evidence="6">
    <location>
        <begin position="360"/>
        <end position="372"/>
    </location>
</feature>
<dbReference type="PROSITE" id="PS01248">
    <property type="entry name" value="EGF_LAM_1"/>
    <property type="match status" value="3"/>
</dbReference>
<feature type="domain" description="Laminin EGF-like" evidence="9">
    <location>
        <begin position="136"/>
        <end position="185"/>
    </location>
</feature>
<dbReference type="FunFam" id="2.10.25.10:FF:000188">
    <property type="entry name" value="Laminin subunit gamma 2"/>
    <property type="match status" value="2"/>
</dbReference>
<evidence type="ECO:0000256" key="2">
    <source>
        <dbReference type="ARBA" id="ARBA00022737"/>
    </source>
</evidence>
<comment type="caution">
    <text evidence="6">Lacks conserved residue(s) required for the propagation of feature annotation.</text>
</comment>
<dbReference type="PANTHER" id="PTHR10574">
    <property type="entry name" value="NETRIN/LAMININ-RELATED"/>
    <property type="match status" value="1"/>
</dbReference>
<dbReference type="SUPFAM" id="SSF57196">
    <property type="entry name" value="EGF/Laminin"/>
    <property type="match status" value="5"/>
</dbReference>
<feature type="disulfide bond" evidence="6">
    <location>
        <begin position="409"/>
        <end position="421"/>
    </location>
</feature>
<dbReference type="PROSITE" id="PS50027">
    <property type="entry name" value="EGF_LAM_2"/>
    <property type="match status" value="4"/>
</dbReference>
<dbReference type="CDD" id="cd00055">
    <property type="entry name" value="EGF_Lam"/>
    <property type="match status" value="5"/>
</dbReference>
<keyword evidence="2" id="KW-0677">Repeat</keyword>
<feature type="domain" description="Laminin EGF-like" evidence="9">
    <location>
        <begin position="409"/>
        <end position="455"/>
    </location>
</feature>
<evidence type="ECO:0000256" key="1">
    <source>
        <dbReference type="ARBA" id="ARBA00022729"/>
    </source>
</evidence>
<feature type="disulfide bond" evidence="6">
    <location>
        <begin position="362"/>
        <end position="379"/>
    </location>
</feature>
<dbReference type="EMBL" id="JBJKFK010000372">
    <property type="protein sequence ID" value="KAL3317521.1"/>
    <property type="molecule type" value="Genomic_DNA"/>
</dbReference>
<keyword evidence="7" id="KW-0175">Coiled coil</keyword>
<dbReference type="Gene3D" id="2.10.25.10">
    <property type="entry name" value="Laminin"/>
    <property type="match status" value="6"/>
</dbReference>
<keyword evidence="4" id="KW-0325">Glycoprotein</keyword>
<evidence type="ECO:0000256" key="8">
    <source>
        <dbReference type="SAM" id="Phobius"/>
    </source>
</evidence>
<feature type="domain" description="Laminin EGF-like" evidence="9">
    <location>
        <begin position="360"/>
        <end position="408"/>
    </location>
</feature>
<feature type="coiled-coil region" evidence="7">
    <location>
        <begin position="485"/>
        <end position="512"/>
    </location>
</feature>
<keyword evidence="1" id="KW-0732">Signal</keyword>
<feature type="disulfide bond" evidence="6">
    <location>
        <begin position="381"/>
        <end position="390"/>
    </location>
</feature>
<dbReference type="AlphaFoldDB" id="A0ABD2QDA7"/>
<dbReference type="PANTHER" id="PTHR10574:SF375">
    <property type="entry name" value="LAMININ SUBUNIT BETA-1"/>
    <property type="match status" value="1"/>
</dbReference>
<sequence>MATLQNVHYTRTWIQVGFLFSLAIFCSVSLVTPEPGTIIVNCPVNTTACDVCTDGDDKSPQIDCINYPSQYGELTCLCRADPKDCPSCPRNKLKAIPDMRLEKCVCPNQYEGDSCERCKQGFYKQYYGDKFTCVPCNCNGRANTCDVETGQCDCRDNTGGIHCERCADGYYETTDYSTGKTLCTKCPCPNGATCRMIHGMVTCENCPDNRAGKLCETCKNDFYGNPEKGIVCKQCQCNGATIVGEPGNCDVLTGKCLKCQHFTAGDHCEDCLPGSKHNLIPANKTDPQAFEVDGNLMKYGLGCSPCDCSEQGTQLSETRKPICEPKTGKCLCLPGVTGPRCRECKLGYWGYGSPQGCKDCECDPEGSRNLICNTFTGQCDCLPNVVGEKCSKCMGLHYGIKSGEGCKPCDCSPYGSLDRQCDLETGACNCKPIARGRQCEFCHVNHYDIYRGCLPCDKCYTLIQQEYGELDNSLTKYKELAPQKNDKTEQSIQELKQKVSDIVERVKKLYIRKSLGEFRDRFQAMQKHVQKRKSSNDDECKKPKQKLVEQLELDVRALQELEDTLIEKLRERSEREGDNNLDSSQVLNDIIRNIHE</sequence>
<dbReference type="FunFam" id="2.10.25.10:FF:000775">
    <property type="entry name" value="Predicted protein"/>
    <property type="match status" value="1"/>
</dbReference>
<feature type="disulfide bond" evidence="6">
    <location>
        <begin position="332"/>
        <end position="341"/>
    </location>
</feature>
<evidence type="ECO:0000256" key="3">
    <source>
        <dbReference type="ARBA" id="ARBA00023157"/>
    </source>
</evidence>
<keyword evidence="8" id="KW-0472">Membrane</keyword>
<dbReference type="Pfam" id="PF24973">
    <property type="entry name" value="EGF_LMN_ATRN"/>
    <property type="match status" value="1"/>
</dbReference>
<organism evidence="10 11">
    <name type="scientific">Cichlidogyrus casuarinus</name>
    <dbReference type="NCBI Taxonomy" id="1844966"/>
    <lineage>
        <taxon>Eukaryota</taxon>
        <taxon>Metazoa</taxon>
        <taxon>Spiralia</taxon>
        <taxon>Lophotrochozoa</taxon>
        <taxon>Platyhelminthes</taxon>
        <taxon>Monogenea</taxon>
        <taxon>Monopisthocotylea</taxon>
        <taxon>Dactylogyridea</taxon>
        <taxon>Ancyrocephalidae</taxon>
        <taxon>Cichlidogyrus</taxon>
    </lineage>
</organism>
<name>A0ABD2QDA7_9PLAT</name>
<keyword evidence="3 6" id="KW-1015">Disulfide bond</keyword>
<keyword evidence="8" id="KW-0812">Transmembrane</keyword>
<protein>
    <submittedName>
        <fullName evidence="10">Laminin subunit gamma-1</fullName>
    </submittedName>
</protein>
<evidence type="ECO:0000256" key="7">
    <source>
        <dbReference type="SAM" id="Coils"/>
    </source>
</evidence>
<feature type="disulfide bond" evidence="6">
    <location>
        <begin position="430"/>
        <end position="439"/>
    </location>
</feature>
<evidence type="ECO:0000259" key="9">
    <source>
        <dbReference type="PROSITE" id="PS50027"/>
    </source>
</evidence>
<reference evidence="10 11" key="1">
    <citation type="submission" date="2024-11" db="EMBL/GenBank/DDBJ databases">
        <title>Adaptive evolution of stress response genes in parasites aligns with host niche diversity.</title>
        <authorList>
            <person name="Hahn C."/>
            <person name="Resl P."/>
        </authorList>
    </citation>
    <scope>NUCLEOTIDE SEQUENCE [LARGE SCALE GENOMIC DNA]</scope>
    <source>
        <strain evidence="10">EGGRZ-B1_66</strain>
        <tissue evidence="10">Body</tissue>
    </source>
</reference>
<dbReference type="InterPro" id="IPR056863">
    <property type="entry name" value="LMN_ATRN_NET-like_EGF"/>
</dbReference>
<keyword evidence="5 6" id="KW-0424">Laminin EGF-like domain</keyword>
<feature type="disulfide bond" evidence="6">
    <location>
        <begin position="411"/>
        <end position="428"/>
    </location>
</feature>
<dbReference type="SMART" id="SM00180">
    <property type="entry name" value="EGF_Lam"/>
    <property type="match status" value="7"/>
</dbReference>
<evidence type="ECO:0000256" key="4">
    <source>
        <dbReference type="ARBA" id="ARBA00023180"/>
    </source>
</evidence>
<keyword evidence="8" id="KW-1133">Transmembrane helix</keyword>
<evidence type="ECO:0000313" key="10">
    <source>
        <dbReference type="EMBL" id="KAL3317521.1"/>
    </source>
</evidence>
<proteinExistence type="predicted"/>
<keyword evidence="11" id="KW-1185">Reference proteome</keyword>
<dbReference type="InterPro" id="IPR002049">
    <property type="entry name" value="LE_dom"/>
</dbReference>
<dbReference type="GO" id="GO:0005604">
    <property type="term" value="C:basement membrane"/>
    <property type="evidence" value="ECO:0007669"/>
    <property type="project" value="UniProtKB-ARBA"/>
</dbReference>
<dbReference type="PRINTS" id="PR00011">
    <property type="entry name" value="EGFLAMININ"/>
</dbReference>
<feature type="transmembrane region" description="Helical" evidence="8">
    <location>
        <begin position="12"/>
        <end position="32"/>
    </location>
</feature>
<gene>
    <name evidence="10" type="primary">LAMC1_1</name>
    <name evidence="10" type="ORF">Ciccas_003831</name>
</gene>
<feature type="domain" description="Laminin EGF-like" evidence="9">
    <location>
        <begin position="306"/>
        <end position="359"/>
    </location>
</feature>
<dbReference type="FunFam" id="2.10.25.10:FF:000242">
    <property type="entry name" value="Laminin subunit alpha 1"/>
    <property type="match status" value="1"/>
</dbReference>